<sequence>MACCGLCRPKVKATNKINKNITSKKINRISMWIENIDGPYESIILPSKSLDEPKIITNKEEISENNSKSNRNMQNRKHNLQYLSSGLSINEEIQSALSDI</sequence>
<evidence type="ECO:0000313" key="1">
    <source>
        <dbReference type="EMBL" id="CAF0985423.1"/>
    </source>
</evidence>
<evidence type="ECO:0000313" key="2">
    <source>
        <dbReference type="EMBL" id="CAF1537782.1"/>
    </source>
</evidence>
<dbReference type="Proteomes" id="UP000663877">
    <property type="component" value="Unassembled WGS sequence"/>
</dbReference>
<evidence type="ECO:0000313" key="3">
    <source>
        <dbReference type="Proteomes" id="UP000663832"/>
    </source>
</evidence>
<proteinExistence type="predicted"/>
<evidence type="ECO:0000313" key="4">
    <source>
        <dbReference type="Proteomes" id="UP000663877"/>
    </source>
</evidence>
<organism evidence="1 4">
    <name type="scientific">Adineta steineri</name>
    <dbReference type="NCBI Taxonomy" id="433720"/>
    <lineage>
        <taxon>Eukaryota</taxon>
        <taxon>Metazoa</taxon>
        <taxon>Spiralia</taxon>
        <taxon>Gnathifera</taxon>
        <taxon>Rotifera</taxon>
        <taxon>Eurotatoria</taxon>
        <taxon>Bdelloidea</taxon>
        <taxon>Adinetida</taxon>
        <taxon>Adinetidae</taxon>
        <taxon>Adineta</taxon>
    </lineage>
</organism>
<comment type="caution">
    <text evidence="1">The sequence shown here is derived from an EMBL/GenBank/DDBJ whole genome shotgun (WGS) entry which is preliminary data.</text>
</comment>
<dbReference type="OrthoDB" id="10042641at2759"/>
<accession>A0A814FNQ3</accession>
<keyword evidence="3" id="KW-1185">Reference proteome</keyword>
<dbReference type="EMBL" id="CAJNOM010000671">
    <property type="protein sequence ID" value="CAF1537782.1"/>
    <property type="molecule type" value="Genomic_DNA"/>
</dbReference>
<name>A0A814FNQ3_9BILA</name>
<reference evidence="1" key="1">
    <citation type="submission" date="2021-02" db="EMBL/GenBank/DDBJ databases">
        <authorList>
            <person name="Nowell W R."/>
        </authorList>
    </citation>
    <scope>NUCLEOTIDE SEQUENCE</scope>
</reference>
<dbReference type="AlphaFoldDB" id="A0A814FNQ3"/>
<dbReference type="Proteomes" id="UP000663832">
    <property type="component" value="Unassembled WGS sequence"/>
</dbReference>
<protein>
    <submittedName>
        <fullName evidence="1">Uncharacterized protein</fullName>
    </submittedName>
</protein>
<dbReference type="EMBL" id="CAJNOI010000065">
    <property type="protein sequence ID" value="CAF0985423.1"/>
    <property type="molecule type" value="Genomic_DNA"/>
</dbReference>
<gene>
    <name evidence="1" type="ORF">BJG266_LOCUS15100</name>
    <name evidence="2" type="ORF">QVE165_LOCUS46068</name>
</gene>